<gene>
    <name evidence="1" type="ORF">J5Y03_03640</name>
</gene>
<proteinExistence type="predicted"/>
<sequence>MGHFTKNQRYLQYLGFFNYSYDYFECHEVLEDQWKCELNESFKPSWLGLIRLSVVLYHQRRGNLVGATKLMRHVVNFAQNRILVEQVGLNFNEFMKTVQLLKERIDHNLPFIPISLPIENKTLENNFHRIKEQFTVFEVVPDSIVHKHALRDRTEVINEREKNLLVRHLMKEKH</sequence>
<evidence type="ECO:0000313" key="1">
    <source>
        <dbReference type="EMBL" id="MBP0724276.1"/>
    </source>
</evidence>
<comment type="caution">
    <text evidence="1">The sequence shown here is derived from an EMBL/GenBank/DDBJ whole genome shotgun (WGS) entry which is preliminary data.</text>
</comment>
<dbReference type="SUPFAM" id="SSF140663">
    <property type="entry name" value="TTHA0068-like"/>
    <property type="match status" value="1"/>
</dbReference>
<dbReference type="Gene3D" id="1.10.3450.10">
    <property type="entry name" value="TTHA0068-like"/>
    <property type="match status" value="1"/>
</dbReference>
<dbReference type="AlphaFoldDB" id="A0A940SIA0"/>
<name>A0A940SIA0_9BACI</name>
<dbReference type="EMBL" id="JAGIYQ010000002">
    <property type="protein sequence ID" value="MBP0724276.1"/>
    <property type="molecule type" value="Genomic_DNA"/>
</dbReference>
<accession>A0A940SIA0</accession>
<organism evidence="1 2">
    <name type="scientific">Gottfriedia endophytica</name>
    <dbReference type="NCBI Taxonomy" id="2820819"/>
    <lineage>
        <taxon>Bacteria</taxon>
        <taxon>Bacillati</taxon>
        <taxon>Bacillota</taxon>
        <taxon>Bacilli</taxon>
        <taxon>Bacillales</taxon>
        <taxon>Bacillaceae</taxon>
        <taxon>Gottfriedia</taxon>
    </lineage>
</organism>
<dbReference type="InterPro" id="IPR023203">
    <property type="entry name" value="TTHA0068_sf"/>
</dbReference>
<dbReference type="Proteomes" id="UP000682134">
    <property type="component" value="Unassembled WGS sequence"/>
</dbReference>
<evidence type="ECO:0000313" key="2">
    <source>
        <dbReference type="Proteomes" id="UP000682134"/>
    </source>
</evidence>
<keyword evidence="2" id="KW-1185">Reference proteome</keyword>
<dbReference type="Pfam" id="PF03745">
    <property type="entry name" value="DUF309"/>
    <property type="match status" value="1"/>
</dbReference>
<reference evidence="1" key="1">
    <citation type="submission" date="2021-04" db="EMBL/GenBank/DDBJ databases">
        <title>Genome seq and assembly of Bacillus sp.</title>
        <authorList>
            <person name="Chhetri G."/>
        </authorList>
    </citation>
    <scope>NUCLEOTIDE SEQUENCE</scope>
    <source>
        <strain evidence="1">RG28</strain>
    </source>
</reference>
<protein>
    <submittedName>
        <fullName evidence="1">DUF309 domain-containing protein</fullName>
    </submittedName>
</protein>
<dbReference type="RefSeq" id="WP_209402636.1">
    <property type="nucleotide sequence ID" value="NZ_JAGIYQ010000002.1"/>
</dbReference>
<dbReference type="InterPro" id="IPR005500">
    <property type="entry name" value="DUF309"/>
</dbReference>